<reference evidence="3" key="1">
    <citation type="submission" date="2021-01" db="EMBL/GenBank/DDBJ databases">
        <title>Whole genome shotgun sequence of Actinoplanes cyaneus NBRC 14990.</title>
        <authorList>
            <person name="Komaki H."/>
            <person name="Tamura T."/>
        </authorList>
    </citation>
    <scope>NUCLEOTIDE SEQUENCE</scope>
    <source>
        <strain evidence="3">NBRC 14990</strain>
    </source>
</reference>
<name>A0A919M8S2_9ACTN</name>
<evidence type="ECO:0000313" key="3">
    <source>
        <dbReference type="EMBL" id="GID68708.1"/>
    </source>
</evidence>
<organism evidence="3 4">
    <name type="scientific">Actinoplanes cyaneus</name>
    <dbReference type="NCBI Taxonomy" id="52696"/>
    <lineage>
        <taxon>Bacteria</taxon>
        <taxon>Bacillati</taxon>
        <taxon>Actinomycetota</taxon>
        <taxon>Actinomycetes</taxon>
        <taxon>Micromonosporales</taxon>
        <taxon>Micromonosporaceae</taxon>
        <taxon>Actinoplanes</taxon>
    </lineage>
</organism>
<comment type="caution">
    <text evidence="3">The sequence shown here is derived from an EMBL/GenBank/DDBJ whole genome shotgun (WGS) entry which is preliminary data.</text>
</comment>
<keyword evidence="1" id="KW-0812">Transmembrane</keyword>
<sequence>MSARLSGRFARALEEPVAEAEVAGRDRYFDLLRVLAIVRVSVFHMFPFAVLELAFPSMGVMFALGGSLMANSLARHGAGRVIYGRVRRLLPALWVLGAVVVPAMFLVGWEQRPALWHLVAWIVPFADPPASTFGEQAAEVLWYLVTYLWLVALSPMMLWVYRRARPLAILAPIVALVAMPLIPVDAVQEVGTDLLTFAACWMLGFAHRDGTLRRLPGFLVAILGVAGVAGGLAWSQLHPEAGGIKDLPMAYAVYNAGFVVVLLRWRPRMDWLINRTGLDSWVSLINSRAVTIYLWNNVAIALCYPVGDALEVWRLGRFFEAGYVAIALALLADAVLIFGWVEDLAARRRLRFLPWPSRPVREAAPSVAGAGTIYRASAMAGG</sequence>
<evidence type="ECO:0000259" key="2">
    <source>
        <dbReference type="Pfam" id="PF01757"/>
    </source>
</evidence>
<keyword evidence="4" id="KW-1185">Reference proteome</keyword>
<proteinExistence type="predicted"/>
<dbReference type="InterPro" id="IPR002656">
    <property type="entry name" value="Acyl_transf_3_dom"/>
</dbReference>
<dbReference type="Pfam" id="PF01757">
    <property type="entry name" value="Acyl_transf_3"/>
    <property type="match status" value="1"/>
</dbReference>
<feature type="transmembrane region" description="Helical" evidence="1">
    <location>
        <begin position="249"/>
        <end position="265"/>
    </location>
</feature>
<keyword evidence="1" id="KW-1133">Transmembrane helix</keyword>
<dbReference type="EMBL" id="BOMH01000051">
    <property type="protein sequence ID" value="GID68708.1"/>
    <property type="molecule type" value="Genomic_DNA"/>
</dbReference>
<feature type="transmembrane region" description="Helical" evidence="1">
    <location>
        <begin position="218"/>
        <end position="237"/>
    </location>
</feature>
<feature type="transmembrane region" description="Helical" evidence="1">
    <location>
        <begin position="285"/>
        <end position="307"/>
    </location>
</feature>
<feature type="transmembrane region" description="Helical" evidence="1">
    <location>
        <begin position="89"/>
        <end position="109"/>
    </location>
</feature>
<feature type="transmembrane region" description="Helical" evidence="1">
    <location>
        <begin position="57"/>
        <end position="77"/>
    </location>
</feature>
<dbReference type="AlphaFoldDB" id="A0A919M8S2"/>
<feature type="transmembrane region" description="Helical" evidence="1">
    <location>
        <begin position="322"/>
        <end position="341"/>
    </location>
</feature>
<protein>
    <submittedName>
        <fullName evidence="3">Integral membrane transferase</fullName>
    </submittedName>
</protein>
<feature type="transmembrane region" description="Helical" evidence="1">
    <location>
        <begin position="140"/>
        <end position="160"/>
    </location>
</feature>
<gene>
    <name evidence="3" type="ORF">Acy02nite_65890</name>
</gene>
<dbReference type="Proteomes" id="UP000619479">
    <property type="component" value="Unassembled WGS sequence"/>
</dbReference>
<accession>A0A919M8S2</accession>
<feature type="domain" description="Acyltransferase 3" evidence="2">
    <location>
        <begin position="27"/>
        <end position="329"/>
    </location>
</feature>
<evidence type="ECO:0000256" key="1">
    <source>
        <dbReference type="SAM" id="Phobius"/>
    </source>
</evidence>
<dbReference type="GO" id="GO:0016747">
    <property type="term" value="F:acyltransferase activity, transferring groups other than amino-acyl groups"/>
    <property type="evidence" value="ECO:0007669"/>
    <property type="project" value="InterPro"/>
</dbReference>
<keyword evidence="1" id="KW-0472">Membrane</keyword>
<evidence type="ECO:0000313" key="4">
    <source>
        <dbReference type="Proteomes" id="UP000619479"/>
    </source>
</evidence>
<keyword evidence="3" id="KW-0808">Transferase</keyword>